<dbReference type="EMBL" id="JAIVFP010000001">
    <property type="protein sequence ID" value="MCI4682278.1"/>
    <property type="molecule type" value="Genomic_DNA"/>
</dbReference>
<accession>A0ABS9Z3S8</accession>
<evidence type="ECO:0000256" key="1">
    <source>
        <dbReference type="SAM" id="SignalP"/>
    </source>
</evidence>
<feature type="chain" id="PRO_5046190991" evidence="1">
    <location>
        <begin position="23"/>
        <end position="221"/>
    </location>
</feature>
<keyword evidence="3" id="KW-1185">Reference proteome</keyword>
<keyword evidence="1" id="KW-0732">Signal</keyword>
<evidence type="ECO:0000313" key="2">
    <source>
        <dbReference type="EMBL" id="MCI4682278.1"/>
    </source>
</evidence>
<organism evidence="2 3">
    <name type="scientific">Candidatus Rhodoblastus alkanivorans</name>
    <dbReference type="NCBI Taxonomy" id="2954117"/>
    <lineage>
        <taxon>Bacteria</taxon>
        <taxon>Pseudomonadati</taxon>
        <taxon>Pseudomonadota</taxon>
        <taxon>Alphaproteobacteria</taxon>
        <taxon>Hyphomicrobiales</taxon>
        <taxon>Rhodoblastaceae</taxon>
        <taxon>Rhodoblastus</taxon>
    </lineage>
</organism>
<gene>
    <name evidence="2" type="ORF">K2U94_05815</name>
</gene>
<dbReference type="Proteomes" id="UP001139104">
    <property type="component" value="Unassembled WGS sequence"/>
</dbReference>
<comment type="caution">
    <text evidence="2">The sequence shown here is derived from an EMBL/GenBank/DDBJ whole genome shotgun (WGS) entry which is preliminary data.</text>
</comment>
<dbReference type="RefSeq" id="WP_243066301.1">
    <property type="nucleotide sequence ID" value="NZ_JAIVFK010000040.1"/>
</dbReference>
<feature type="signal peptide" evidence="1">
    <location>
        <begin position="1"/>
        <end position="22"/>
    </location>
</feature>
<proteinExistence type="predicted"/>
<reference evidence="2" key="1">
    <citation type="journal article" date="2022" name="ISME J.">
        <title>Identification of active gaseous-alkane degraders at natural gas seeps.</title>
        <authorList>
            <person name="Farhan Ul Haque M."/>
            <person name="Hernandez M."/>
            <person name="Crombie A.T."/>
            <person name="Murrell J.C."/>
        </authorList>
    </citation>
    <scope>NUCLEOTIDE SEQUENCE</scope>
    <source>
        <strain evidence="2">PC2</strain>
    </source>
</reference>
<protein>
    <submittedName>
        <fullName evidence="2">Uncharacterized protein</fullName>
    </submittedName>
</protein>
<sequence>MKLRLGPFFACLLFAQAPLALANDKPPSAADLLFDTPQLTNTKPGDELDYSYSQKSSDPAKYGDAFDDKIKLMIQKASHAPDERTVDVQMFSGERRKPAGPFEDMTGNPALVLMLENNIQQLSALLHGNPRYFKSAIRRALRSAQSAPDKIEGQDKAWRVEVAPFKDDPQKSRMLGLDGMTYVFRVAPNLPGVIYEIDIAAHDPSGAVLMEEKLRYDGKKS</sequence>
<name>A0ABS9Z3S8_9HYPH</name>
<evidence type="ECO:0000313" key="3">
    <source>
        <dbReference type="Proteomes" id="UP001139104"/>
    </source>
</evidence>